<protein>
    <submittedName>
        <fullName evidence="1">17704_t:CDS:1</fullName>
    </submittedName>
</protein>
<name>A0ACA9LJF9_9GLOM</name>
<evidence type="ECO:0000313" key="1">
    <source>
        <dbReference type="EMBL" id="CAG8533001.1"/>
    </source>
</evidence>
<sequence length="431" mass="47554">QGRMVILTEELILSKSNAKSVSDVRNLNLWGCELDNVSALKKCASLEVLSLSVNNLTTLDQLAECESAFQFSDFNPLLTNLPSINVELYLRKNYINDAEQVKHLTPLRNLEVLWLCDNPCADDEKKYRYIILRYLPWLKKLDHHDVTDDEVLASMSSSPAAMPLKIRKRFTIPSRSPVDRSSSSSLDKNEEKSFNEFNGTSHLKATVNSGNLLFYGSGSFPSSPMSLSWSQPRTPRSNYDSEDQASIVHNEIQTTKDNTKSSLTVHENNQTGISNGISGIAVRSLVKTSGSLSRSPSLRSPSLTPPPSLSSNTEKLNAVTKSPSKIARQKSSSSLGTSVDGNLKTNGIKQVRLQVKPTTSLIRTPSRTSPSKVNDNNLGDIGMDTKNEPRQSNVLTAVLALIDELGEKDLQVVQRKIRLLTLNRQGQPSSK</sequence>
<proteinExistence type="predicted"/>
<evidence type="ECO:0000313" key="2">
    <source>
        <dbReference type="Proteomes" id="UP000789366"/>
    </source>
</evidence>
<gene>
    <name evidence="1" type="ORF">SPELUC_LOCUS4453</name>
</gene>
<comment type="caution">
    <text evidence="1">The sequence shown here is derived from an EMBL/GenBank/DDBJ whole genome shotgun (WGS) entry which is preliminary data.</text>
</comment>
<organism evidence="1 2">
    <name type="scientific">Cetraspora pellucida</name>
    <dbReference type="NCBI Taxonomy" id="1433469"/>
    <lineage>
        <taxon>Eukaryota</taxon>
        <taxon>Fungi</taxon>
        <taxon>Fungi incertae sedis</taxon>
        <taxon>Mucoromycota</taxon>
        <taxon>Glomeromycotina</taxon>
        <taxon>Glomeromycetes</taxon>
        <taxon>Diversisporales</taxon>
        <taxon>Gigasporaceae</taxon>
        <taxon>Cetraspora</taxon>
    </lineage>
</organism>
<accession>A0ACA9LJF9</accession>
<dbReference type="Proteomes" id="UP000789366">
    <property type="component" value="Unassembled WGS sequence"/>
</dbReference>
<dbReference type="EMBL" id="CAJVPW010003979">
    <property type="protein sequence ID" value="CAG8533001.1"/>
    <property type="molecule type" value="Genomic_DNA"/>
</dbReference>
<keyword evidence="2" id="KW-1185">Reference proteome</keyword>
<reference evidence="1" key="1">
    <citation type="submission" date="2021-06" db="EMBL/GenBank/DDBJ databases">
        <authorList>
            <person name="Kallberg Y."/>
            <person name="Tangrot J."/>
            <person name="Rosling A."/>
        </authorList>
    </citation>
    <scope>NUCLEOTIDE SEQUENCE</scope>
    <source>
        <strain evidence="1">28 12/20/2015</strain>
    </source>
</reference>
<feature type="non-terminal residue" evidence="1">
    <location>
        <position position="1"/>
    </location>
</feature>